<dbReference type="RefSeq" id="WP_018967872.1">
    <property type="nucleotide sequence ID" value="NZ_KB899218.1"/>
</dbReference>
<comment type="caution">
    <text evidence="9">The sequence shown here is derived from an EMBL/GenBank/DDBJ whole genome shotgun (WGS) entry which is preliminary data.</text>
</comment>
<gene>
    <name evidence="9" type="ORF">HMPREF1991_00661</name>
</gene>
<evidence type="ECO:0000259" key="8">
    <source>
        <dbReference type="Pfam" id="PF14322"/>
    </source>
</evidence>
<evidence type="ECO:0000256" key="2">
    <source>
        <dbReference type="ARBA" id="ARBA00006275"/>
    </source>
</evidence>
<dbReference type="PROSITE" id="PS51257">
    <property type="entry name" value="PROKAR_LIPOPROTEIN"/>
    <property type="match status" value="1"/>
</dbReference>
<dbReference type="GO" id="GO:0009279">
    <property type="term" value="C:cell outer membrane"/>
    <property type="evidence" value="ECO:0007669"/>
    <property type="project" value="UniProtKB-SubCell"/>
</dbReference>
<feature type="signal peptide" evidence="6">
    <location>
        <begin position="1"/>
        <end position="20"/>
    </location>
</feature>
<sequence length="576" mass="65911">MKRFIKHIILLSLTAPTLTACLEEAYPGRGFTQEQLFETDNSAAALSKAIPGAMLRMGKGNGHYGYAGLFMDREAMCAEIPVYDMLYDYYQDEGFDRNYSPEYYVAIDWWPFYYELIKKANLTVGAVAINENTSTEELAHVGNALGYRAFAYYDMAFAYEYKKTGYAKLDDKAGIDKIYGLTVPIRTESTTQQEATTDRRAPFYVMYRFIMTDLDRAEKYLQGYKRSGANMMDQGAIFGIKARLWLQMGSRFEKYNADLQEQLAHENDEALAKYNKLGITTANDCFKKAAQYARLAISEGHRPLTKAEWFNSTTGFNTANDAWLLAVQINSNDMTNGSNWNWKNFVGNMSPENTFGLNNLEYKAYRMIDAGLYKGIENGDWRKNTWIAPADAGQAAAYSKYTTLYKAEDWVKLPAYTGLKFHPRSGEMKDYKVGAAVDIPLMRVEEMFLIEAEAKAHYEGLAAGKQALTNYLNTYRYDDNSYQCTATTMDGFNDEILRQKRIEFWGEGIVFFDYKRLEKAVIRHYEGSNHPTDYQWNTKAGFVAPRMNICISHYERQYNANIVNNPDPSGVHEEKK</sequence>
<dbReference type="PATRIC" id="fig|1122985.7.peg.689"/>
<comment type="similarity">
    <text evidence="2">Belongs to the SusD family.</text>
</comment>
<dbReference type="AlphaFoldDB" id="A0A069QKV5"/>
<evidence type="ECO:0000313" key="9">
    <source>
        <dbReference type="EMBL" id="KDR53297.1"/>
    </source>
</evidence>
<keyword evidence="4" id="KW-0472">Membrane</keyword>
<dbReference type="Proteomes" id="UP000027442">
    <property type="component" value="Unassembled WGS sequence"/>
</dbReference>
<keyword evidence="5" id="KW-0998">Cell outer membrane</keyword>
<evidence type="ECO:0008006" key="11">
    <source>
        <dbReference type="Google" id="ProtNLM"/>
    </source>
</evidence>
<evidence type="ECO:0000259" key="7">
    <source>
        <dbReference type="Pfam" id="PF07980"/>
    </source>
</evidence>
<evidence type="ECO:0000256" key="3">
    <source>
        <dbReference type="ARBA" id="ARBA00022729"/>
    </source>
</evidence>
<dbReference type="Pfam" id="PF14322">
    <property type="entry name" value="SusD-like_3"/>
    <property type="match status" value="1"/>
</dbReference>
<dbReference type="Pfam" id="PF07980">
    <property type="entry name" value="SusD_RagB"/>
    <property type="match status" value="1"/>
</dbReference>
<proteinExistence type="inferred from homology"/>
<evidence type="ECO:0000256" key="1">
    <source>
        <dbReference type="ARBA" id="ARBA00004442"/>
    </source>
</evidence>
<reference evidence="9 10" key="1">
    <citation type="submission" date="2013-08" db="EMBL/GenBank/DDBJ databases">
        <authorList>
            <person name="Weinstock G."/>
            <person name="Sodergren E."/>
            <person name="Wylie T."/>
            <person name="Fulton L."/>
            <person name="Fulton R."/>
            <person name="Fronick C."/>
            <person name="O'Laughlin M."/>
            <person name="Godfrey J."/>
            <person name="Miner T."/>
            <person name="Herter B."/>
            <person name="Appelbaum E."/>
            <person name="Cordes M."/>
            <person name="Lek S."/>
            <person name="Wollam A."/>
            <person name="Pepin K.H."/>
            <person name="Palsikar V.B."/>
            <person name="Mitreva M."/>
            <person name="Wilson R.K."/>
        </authorList>
    </citation>
    <scope>NUCLEOTIDE SEQUENCE [LARGE SCALE GENOMIC DNA]</scope>
    <source>
        <strain evidence="9 10">ATCC 15930</strain>
    </source>
</reference>
<dbReference type="Gene3D" id="1.25.40.390">
    <property type="match status" value="1"/>
</dbReference>
<dbReference type="HOGENOM" id="CLU_015553_3_2_10"/>
<dbReference type="eggNOG" id="COG1834">
    <property type="taxonomic scope" value="Bacteria"/>
</dbReference>
<feature type="domain" description="SusD-like N-terminal" evidence="8">
    <location>
        <begin position="85"/>
        <end position="221"/>
    </location>
</feature>
<protein>
    <recommendedName>
        <fullName evidence="11">SusD family protein</fullName>
    </recommendedName>
</protein>
<evidence type="ECO:0000256" key="6">
    <source>
        <dbReference type="SAM" id="SignalP"/>
    </source>
</evidence>
<feature type="domain" description="RagB/SusD" evidence="7">
    <location>
        <begin position="433"/>
        <end position="540"/>
    </location>
</feature>
<dbReference type="InterPro" id="IPR033985">
    <property type="entry name" value="SusD-like_N"/>
</dbReference>
<comment type="subcellular location">
    <subcellularLocation>
        <location evidence="1">Cell outer membrane</location>
    </subcellularLocation>
</comment>
<dbReference type="SUPFAM" id="SSF48452">
    <property type="entry name" value="TPR-like"/>
    <property type="match status" value="1"/>
</dbReference>
<feature type="chain" id="PRO_5001665440" description="SusD family protein" evidence="6">
    <location>
        <begin position="21"/>
        <end position="576"/>
    </location>
</feature>
<dbReference type="InterPro" id="IPR011990">
    <property type="entry name" value="TPR-like_helical_dom_sf"/>
</dbReference>
<keyword evidence="3 6" id="KW-0732">Signal</keyword>
<organism evidence="9 10">
    <name type="scientific">Hoylesella loescheii DSM 19665 = JCM 12249 = ATCC 15930</name>
    <dbReference type="NCBI Taxonomy" id="1122985"/>
    <lineage>
        <taxon>Bacteria</taxon>
        <taxon>Pseudomonadati</taxon>
        <taxon>Bacteroidota</taxon>
        <taxon>Bacteroidia</taxon>
        <taxon>Bacteroidales</taxon>
        <taxon>Prevotellaceae</taxon>
        <taxon>Hoylesella</taxon>
    </lineage>
</organism>
<evidence type="ECO:0000256" key="4">
    <source>
        <dbReference type="ARBA" id="ARBA00023136"/>
    </source>
</evidence>
<name>A0A069QKV5_HOYLO</name>
<accession>A0A069QKV5</accession>
<dbReference type="EMBL" id="JNGW01000022">
    <property type="protein sequence ID" value="KDR53297.1"/>
    <property type="molecule type" value="Genomic_DNA"/>
</dbReference>
<keyword evidence="10" id="KW-1185">Reference proteome</keyword>
<evidence type="ECO:0000313" key="10">
    <source>
        <dbReference type="Proteomes" id="UP000027442"/>
    </source>
</evidence>
<evidence type="ECO:0000256" key="5">
    <source>
        <dbReference type="ARBA" id="ARBA00023237"/>
    </source>
</evidence>
<dbReference type="InterPro" id="IPR012944">
    <property type="entry name" value="SusD_RagB_dom"/>
</dbReference>